<evidence type="ECO:0000313" key="3">
    <source>
        <dbReference type="Proteomes" id="UP001165121"/>
    </source>
</evidence>
<comment type="caution">
    <text evidence="2">The sequence shown here is derived from an EMBL/GenBank/DDBJ whole genome shotgun (WGS) entry which is preliminary data.</text>
</comment>
<proteinExistence type="predicted"/>
<accession>A0A9W7CQ01</accession>
<dbReference type="AlphaFoldDB" id="A0A9W7CQ01"/>
<keyword evidence="3" id="KW-1185">Reference proteome</keyword>
<dbReference type="Proteomes" id="UP001165121">
    <property type="component" value="Unassembled WGS sequence"/>
</dbReference>
<sequence>MQGISFFKDPTNFLTCPLFTLAAALLFEADDSSAAADDVRQSGHKRDVPGAHAYINRLLAVKKAVKKEAKRNQVQLTPGLTSHSFRRGSAMHANDGSLAENWIIERGGWQLDKVSNAFGYMLGTTQADQKMSRVLSGWKPKTWCTASVFERPRATCPDGHASDDHPDVLLRCDASELVTKMWKAMTARAIGEAEVLAWSATIRRAFNSPVEPSSRRDSNTESSALLDLLKLQSKQLDVLILLNKRLEDRLLAVEMQMHTQLGEPTPSEQSGADQPAGRTASQNENEAHRPKKKGPQSLSAVWYQWFTAEPRVYASHCEENKTVRV</sequence>
<protein>
    <submittedName>
        <fullName evidence="2">Unnamed protein product</fullName>
    </submittedName>
</protein>
<evidence type="ECO:0000313" key="2">
    <source>
        <dbReference type="EMBL" id="GMF36648.1"/>
    </source>
</evidence>
<name>A0A9W7CQ01_9STRA</name>
<reference evidence="2" key="1">
    <citation type="submission" date="2023-04" db="EMBL/GenBank/DDBJ databases">
        <title>Phytophthora fragariaefolia NBRC 109709.</title>
        <authorList>
            <person name="Ichikawa N."/>
            <person name="Sato H."/>
            <person name="Tonouchi N."/>
        </authorList>
    </citation>
    <scope>NUCLEOTIDE SEQUENCE</scope>
    <source>
        <strain evidence="2">NBRC 109709</strain>
    </source>
</reference>
<evidence type="ECO:0000256" key="1">
    <source>
        <dbReference type="SAM" id="MobiDB-lite"/>
    </source>
</evidence>
<gene>
    <name evidence="2" type="ORF">Pfra01_001004600</name>
</gene>
<dbReference type="OrthoDB" id="2976553at2759"/>
<organism evidence="2 3">
    <name type="scientific">Phytophthora fragariaefolia</name>
    <dbReference type="NCBI Taxonomy" id="1490495"/>
    <lineage>
        <taxon>Eukaryota</taxon>
        <taxon>Sar</taxon>
        <taxon>Stramenopiles</taxon>
        <taxon>Oomycota</taxon>
        <taxon>Peronosporomycetes</taxon>
        <taxon>Peronosporales</taxon>
        <taxon>Peronosporaceae</taxon>
        <taxon>Phytophthora</taxon>
    </lineage>
</organism>
<dbReference type="EMBL" id="BSXT01000954">
    <property type="protein sequence ID" value="GMF36648.1"/>
    <property type="molecule type" value="Genomic_DNA"/>
</dbReference>
<feature type="region of interest" description="Disordered" evidence="1">
    <location>
        <begin position="261"/>
        <end position="297"/>
    </location>
</feature>